<evidence type="ECO:0000313" key="1">
    <source>
        <dbReference type="EMBL" id="KDR12123.1"/>
    </source>
</evidence>
<dbReference type="Proteomes" id="UP000027135">
    <property type="component" value="Unassembled WGS sequence"/>
</dbReference>
<gene>
    <name evidence="1" type="ORF">L798_13860</name>
</gene>
<protein>
    <submittedName>
        <fullName evidence="1">Uncharacterized protein</fullName>
    </submittedName>
</protein>
<evidence type="ECO:0000313" key="2">
    <source>
        <dbReference type="Proteomes" id="UP000027135"/>
    </source>
</evidence>
<sequence length="208" mass="24072">MERRVVCESLSHFTNTCSPEVESQKTEDRVSREHEDAGWCWDLHLSARCHSFQYVVQVSLMSYTTDTKFKVNSRPVSGVSFLLYMSVFQSKVSSNTLRPSSSQSLNTHNSYPCTVEVETLDEFSDRRDQTTLICTQLVCSAHTEFSRFSRYNQARIFLKTLKTFPCIRWSFDATFTCRGRRNPVYLWNEMIYLGTMLATTQNVGSVRC</sequence>
<organism evidence="1 2">
    <name type="scientific">Zootermopsis nevadensis</name>
    <name type="common">Dampwood termite</name>
    <dbReference type="NCBI Taxonomy" id="136037"/>
    <lineage>
        <taxon>Eukaryota</taxon>
        <taxon>Metazoa</taxon>
        <taxon>Ecdysozoa</taxon>
        <taxon>Arthropoda</taxon>
        <taxon>Hexapoda</taxon>
        <taxon>Insecta</taxon>
        <taxon>Pterygota</taxon>
        <taxon>Neoptera</taxon>
        <taxon>Polyneoptera</taxon>
        <taxon>Dictyoptera</taxon>
        <taxon>Blattodea</taxon>
        <taxon>Blattoidea</taxon>
        <taxon>Termitoidae</taxon>
        <taxon>Termopsidae</taxon>
        <taxon>Zootermopsis</taxon>
    </lineage>
</organism>
<proteinExistence type="predicted"/>
<dbReference type="EMBL" id="KK853043">
    <property type="protein sequence ID" value="KDR12123.1"/>
    <property type="molecule type" value="Genomic_DNA"/>
</dbReference>
<accession>A0A067R2W8</accession>
<keyword evidence="2" id="KW-1185">Reference proteome</keyword>
<reference evidence="1 2" key="1">
    <citation type="journal article" date="2014" name="Nat. Commun.">
        <title>Molecular traces of alternative social organization in a termite genome.</title>
        <authorList>
            <person name="Terrapon N."/>
            <person name="Li C."/>
            <person name="Robertson H.M."/>
            <person name="Ji L."/>
            <person name="Meng X."/>
            <person name="Booth W."/>
            <person name="Chen Z."/>
            <person name="Childers C.P."/>
            <person name="Glastad K.M."/>
            <person name="Gokhale K."/>
            <person name="Gowin J."/>
            <person name="Gronenberg W."/>
            <person name="Hermansen R.A."/>
            <person name="Hu H."/>
            <person name="Hunt B.G."/>
            <person name="Huylmans A.K."/>
            <person name="Khalil S.M."/>
            <person name="Mitchell R.D."/>
            <person name="Munoz-Torres M.C."/>
            <person name="Mustard J.A."/>
            <person name="Pan H."/>
            <person name="Reese J.T."/>
            <person name="Scharf M.E."/>
            <person name="Sun F."/>
            <person name="Vogel H."/>
            <person name="Xiao J."/>
            <person name="Yang W."/>
            <person name="Yang Z."/>
            <person name="Yang Z."/>
            <person name="Zhou J."/>
            <person name="Zhu J."/>
            <person name="Brent C.S."/>
            <person name="Elsik C.G."/>
            <person name="Goodisman M.A."/>
            <person name="Liberles D.A."/>
            <person name="Roe R.M."/>
            <person name="Vargo E.L."/>
            <person name="Vilcinskas A."/>
            <person name="Wang J."/>
            <person name="Bornberg-Bauer E."/>
            <person name="Korb J."/>
            <person name="Zhang G."/>
            <person name="Liebig J."/>
        </authorList>
    </citation>
    <scope>NUCLEOTIDE SEQUENCE [LARGE SCALE GENOMIC DNA]</scope>
    <source>
        <tissue evidence="1">Whole organism</tissue>
    </source>
</reference>
<name>A0A067R2W8_ZOONE</name>
<dbReference type="AlphaFoldDB" id="A0A067R2W8"/>
<dbReference type="InParanoid" id="A0A067R2W8"/>